<keyword evidence="4 5" id="KW-0472">Membrane</keyword>
<gene>
    <name evidence="7" type="ORF">BsIDN1_07440</name>
</gene>
<dbReference type="EMBL" id="AP021906">
    <property type="protein sequence ID" value="BBP87126.1"/>
    <property type="molecule type" value="Genomic_DNA"/>
</dbReference>
<reference evidence="7 8" key="1">
    <citation type="submission" date="2019-12" db="EMBL/GenBank/DDBJ databases">
        <title>Full genome sequence of a Bacillus safensis strain isolated from commercially available natto in Indonesia.</title>
        <authorList>
            <person name="Yoshida M."/>
            <person name="Uomi M."/>
            <person name="Waturangi D."/>
            <person name="Ekaputri J.J."/>
            <person name="Setiamarga D.H.E."/>
        </authorList>
    </citation>
    <scope>NUCLEOTIDE SEQUENCE [LARGE SCALE GENOMIC DNA]</scope>
    <source>
        <strain evidence="7 8">IDN1</strain>
    </source>
</reference>
<dbReference type="GO" id="GO:0016020">
    <property type="term" value="C:membrane"/>
    <property type="evidence" value="ECO:0007669"/>
    <property type="project" value="UniProtKB-SubCell"/>
</dbReference>
<dbReference type="GO" id="GO:0055085">
    <property type="term" value="P:transmembrane transport"/>
    <property type="evidence" value="ECO:0007669"/>
    <property type="project" value="InterPro"/>
</dbReference>
<keyword evidence="2 5" id="KW-0812">Transmembrane</keyword>
<evidence type="ECO:0000313" key="7">
    <source>
        <dbReference type="EMBL" id="BBP87126.1"/>
    </source>
</evidence>
<keyword evidence="3 5" id="KW-1133">Transmembrane helix</keyword>
<feature type="transmembrane region" description="Helical" evidence="5">
    <location>
        <begin position="24"/>
        <end position="43"/>
    </location>
</feature>
<feature type="domain" description="Amino acid permease/ SLC12A" evidence="6">
    <location>
        <begin position="7"/>
        <end position="64"/>
    </location>
</feature>
<dbReference type="InterPro" id="IPR004841">
    <property type="entry name" value="AA-permease/SLC12A_dom"/>
</dbReference>
<organism evidence="7 8">
    <name type="scientific">Bacillus safensis</name>
    <dbReference type="NCBI Taxonomy" id="561879"/>
    <lineage>
        <taxon>Bacteria</taxon>
        <taxon>Bacillati</taxon>
        <taxon>Bacillota</taxon>
        <taxon>Bacilli</taxon>
        <taxon>Bacillales</taxon>
        <taxon>Bacillaceae</taxon>
        <taxon>Bacillus</taxon>
    </lineage>
</organism>
<comment type="subcellular location">
    <subcellularLocation>
        <location evidence="1">Membrane</location>
        <topology evidence="1">Multi-pass membrane protein</topology>
    </subcellularLocation>
</comment>
<evidence type="ECO:0000256" key="4">
    <source>
        <dbReference type="ARBA" id="ARBA00023136"/>
    </source>
</evidence>
<evidence type="ECO:0000313" key="8">
    <source>
        <dbReference type="Proteomes" id="UP000464658"/>
    </source>
</evidence>
<protein>
    <recommendedName>
        <fullName evidence="6">Amino acid permease/ SLC12A domain-containing protein</fullName>
    </recommendedName>
</protein>
<evidence type="ECO:0000256" key="5">
    <source>
        <dbReference type="SAM" id="Phobius"/>
    </source>
</evidence>
<sequence>MFGFIDTTSGEPAPYFSHFVNDGLFPNGLLAVVVTMITVNFSFQGTELIGIAAGESENPEKPFPVRSIRPYGVHLFFSSYLFLS</sequence>
<evidence type="ECO:0000259" key="6">
    <source>
        <dbReference type="Pfam" id="PF00324"/>
    </source>
</evidence>
<dbReference type="Pfam" id="PF00324">
    <property type="entry name" value="AA_permease"/>
    <property type="match status" value="1"/>
</dbReference>
<name>A0A5S9M6H4_BACIA</name>
<dbReference type="AlphaFoldDB" id="A0A5S9M6H4"/>
<evidence type="ECO:0000256" key="3">
    <source>
        <dbReference type="ARBA" id="ARBA00022989"/>
    </source>
</evidence>
<evidence type="ECO:0000256" key="1">
    <source>
        <dbReference type="ARBA" id="ARBA00004141"/>
    </source>
</evidence>
<proteinExistence type="predicted"/>
<accession>A0A5S9M6H4</accession>
<evidence type="ECO:0000256" key="2">
    <source>
        <dbReference type="ARBA" id="ARBA00022692"/>
    </source>
</evidence>
<dbReference type="Proteomes" id="UP000464658">
    <property type="component" value="Chromosome"/>
</dbReference>
<dbReference type="Gene3D" id="1.20.1740.10">
    <property type="entry name" value="Amino acid/polyamine transporter I"/>
    <property type="match status" value="1"/>
</dbReference>